<dbReference type="SUPFAM" id="SSF51182">
    <property type="entry name" value="RmlC-like cupins"/>
    <property type="match status" value="1"/>
</dbReference>
<dbReference type="InterPro" id="IPR014710">
    <property type="entry name" value="RmlC-like_jellyroll"/>
</dbReference>
<comment type="caution">
    <text evidence="2">The sequence shown here is derived from an EMBL/GenBank/DDBJ whole genome shotgun (WGS) entry which is preliminary data.</text>
</comment>
<protein>
    <recommendedName>
        <fullName evidence="4">Cupin type-1 domain-containing protein</fullName>
    </recommendedName>
</protein>
<name>A0A0G2FW20_9PEZI</name>
<evidence type="ECO:0000256" key="1">
    <source>
        <dbReference type="SAM" id="MobiDB-lite"/>
    </source>
</evidence>
<feature type="region of interest" description="Disordered" evidence="1">
    <location>
        <begin position="84"/>
        <end position="106"/>
    </location>
</feature>
<accession>A0A0G2FW20</accession>
<dbReference type="AlphaFoldDB" id="A0A0G2FW20"/>
<dbReference type="Proteomes" id="UP000034680">
    <property type="component" value="Unassembled WGS sequence"/>
</dbReference>
<evidence type="ECO:0000313" key="2">
    <source>
        <dbReference type="EMBL" id="KKY38382.1"/>
    </source>
</evidence>
<dbReference type="EMBL" id="LCUC01000059">
    <property type="protein sequence ID" value="KKY38382.1"/>
    <property type="molecule type" value="Genomic_DNA"/>
</dbReference>
<evidence type="ECO:0008006" key="4">
    <source>
        <dbReference type="Google" id="ProtNLM"/>
    </source>
</evidence>
<keyword evidence="3" id="KW-1185">Reference proteome</keyword>
<reference evidence="2 3" key="1">
    <citation type="submission" date="2015-05" db="EMBL/GenBank/DDBJ databases">
        <title>Distinctive expansion of gene families associated with plant cell wall degradation and secondary metabolism in the genomes of grapevine trunk pathogens.</title>
        <authorList>
            <person name="Lawrence D.P."/>
            <person name="Travadon R."/>
            <person name="Rolshausen P.E."/>
            <person name="Baumgartner K."/>
        </authorList>
    </citation>
    <scope>NUCLEOTIDE SEQUENCE [LARGE SCALE GENOMIC DNA]</scope>
    <source>
        <strain evidence="2">DA912</strain>
    </source>
</reference>
<dbReference type="OrthoDB" id="4763033at2759"/>
<dbReference type="InterPro" id="IPR011051">
    <property type="entry name" value="RmlC_Cupin_sf"/>
</dbReference>
<reference evidence="2 3" key="2">
    <citation type="submission" date="2015-05" db="EMBL/GenBank/DDBJ databases">
        <authorList>
            <person name="Morales-Cruz A."/>
            <person name="Amrine K.C."/>
            <person name="Cantu D."/>
        </authorList>
    </citation>
    <scope>NUCLEOTIDE SEQUENCE [LARGE SCALE GENOMIC DNA]</scope>
    <source>
        <strain evidence="2">DA912</strain>
    </source>
</reference>
<proteinExistence type="predicted"/>
<gene>
    <name evidence="2" type="ORF">UCDDA912_g01700</name>
</gene>
<evidence type="ECO:0000313" key="3">
    <source>
        <dbReference type="Proteomes" id="UP000034680"/>
    </source>
</evidence>
<organism evidence="2 3">
    <name type="scientific">Diaporthe ampelina</name>
    <dbReference type="NCBI Taxonomy" id="1214573"/>
    <lineage>
        <taxon>Eukaryota</taxon>
        <taxon>Fungi</taxon>
        <taxon>Dikarya</taxon>
        <taxon>Ascomycota</taxon>
        <taxon>Pezizomycotina</taxon>
        <taxon>Sordariomycetes</taxon>
        <taxon>Sordariomycetidae</taxon>
        <taxon>Diaporthales</taxon>
        <taxon>Diaporthaceae</taxon>
        <taxon>Diaporthe</taxon>
    </lineage>
</organism>
<sequence length="213" mass="23209">MSAERRFSQRRFHLEESLTQNGGARTVFIEHMTPGTTVPPHYHLCFAETFDLLEGSITVYSSAQAPTAAGDEGADLDLLGRSSQKLRPRRAPGEAEAEAEAAPTVPPGTYHKYVVGDADTVLRVVVAPGHADFERLLMVLDGLAEDGELESMGDSMLLMAVIMDLGDAHLLGPAKAMLDGVYASQRQEVEDLKARLLNKYDNEESLKKLLAKD</sequence>
<dbReference type="Gene3D" id="2.60.120.10">
    <property type="entry name" value="Jelly Rolls"/>
    <property type="match status" value="1"/>
</dbReference>